<protein>
    <recommendedName>
        <fullName evidence="3">DUF5348 domain-containing protein</fullName>
    </recommendedName>
</protein>
<dbReference type="HOGENOM" id="CLU_205110_0_0_9"/>
<name>R4K7P6_CLOPA</name>
<dbReference type="RefSeq" id="WP_015616035.1">
    <property type="nucleotide sequence ID" value="NC_021182.1"/>
</dbReference>
<gene>
    <name evidence="1" type="ORF">Clopa_2903</name>
</gene>
<evidence type="ECO:0000313" key="2">
    <source>
        <dbReference type="Proteomes" id="UP000013523"/>
    </source>
</evidence>
<dbReference type="KEGG" id="cpas:Clopa_2903"/>
<reference evidence="1 2" key="1">
    <citation type="submission" date="2012-01" db="EMBL/GenBank/DDBJ databases">
        <title>Complete sequence of chromosome of Clostridium pasteurianum BC1.</title>
        <authorList>
            <consortium name="US DOE Joint Genome Institute"/>
            <person name="Lucas S."/>
            <person name="Han J."/>
            <person name="Lapidus A."/>
            <person name="Cheng J.-F."/>
            <person name="Goodwin L."/>
            <person name="Pitluck S."/>
            <person name="Peters L."/>
            <person name="Mikhailova N."/>
            <person name="Teshima H."/>
            <person name="Detter J.C."/>
            <person name="Han C."/>
            <person name="Tapia R."/>
            <person name="Land M."/>
            <person name="Hauser L."/>
            <person name="Kyrpides N."/>
            <person name="Ivanova N."/>
            <person name="Pagani I."/>
            <person name="Dunn J."/>
            <person name="Taghavi S."/>
            <person name="Francis A."/>
            <person name="van der Lelie D."/>
            <person name="Woyke T."/>
        </authorList>
    </citation>
    <scope>NUCLEOTIDE SEQUENCE [LARGE SCALE GENOMIC DNA]</scope>
    <source>
        <strain evidence="1 2">BC1</strain>
    </source>
</reference>
<evidence type="ECO:0008006" key="3">
    <source>
        <dbReference type="Google" id="ProtNLM"/>
    </source>
</evidence>
<dbReference type="AlphaFoldDB" id="R4K7P6"/>
<dbReference type="Proteomes" id="UP000013523">
    <property type="component" value="Chromosome"/>
</dbReference>
<organism evidence="1 2">
    <name type="scientific">Clostridium pasteurianum BC1</name>
    <dbReference type="NCBI Taxonomy" id="86416"/>
    <lineage>
        <taxon>Bacteria</taxon>
        <taxon>Bacillati</taxon>
        <taxon>Bacillota</taxon>
        <taxon>Clostridia</taxon>
        <taxon>Eubacteriales</taxon>
        <taxon>Clostridiaceae</taxon>
        <taxon>Clostridium</taxon>
    </lineage>
</organism>
<keyword evidence="2" id="KW-1185">Reference proteome</keyword>
<evidence type="ECO:0000313" key="1">
    <source>
        <dbReference type="EMBL" id="AGK97741.1"/>
    </source>
</evidence>
<proteinExistence type="predicted"/>
<accession>R4K7P6</accession>
<dbReference type="eggNOG" id="ENOG5032544">
    <property type="taxonomic scope" value="Bacteria"/>
</dbReference>
<dbReference type="PATRIC" id="fig|86416.3.peg.2889"/>
<dbReference type="EMBL" id="CP003261">
    <property type="protein sequence ID" value="AGK97741.1"/>
    <property type="molecule type" value="Genomic_DNA"/>
</dbReference>
<sequence>MNIGSIVRLNDNNEWNGLYGVVKYMHKDVAYIFCIQNPCYLYVATQKNDICIINE</sequence>